<sequence length="749" mass="85469">MKHSHIVSPLFLLLVLISCKPSNELIIADSGTSSYQIVVPDQADSVELKAGEQLQEYLEKISGTKLPLISEGDFSKGRSIWIGNTEKLGQVSINEHEILFKAEGNDLFIAGGSSKSTLYAVYTFLENELGLRFYAADAEKVPQMSVIGIDKGLNYRYEPAITTRTVHSRLFYQNHGFADKRKATYEAFPNYVPGARVHTFHRFVPESEYYSNHPEYYALRNGKRIPTQLCLTNTEVLRIVKDKVAALLEEHPEASVISVSQDDNQQYCQCESCSKIHEQEGSPSGSMIQFVNEVAEAFPEKTISTLAYQYTRSAPQNLKPRENVLITLCSIECDRSAPISEKCTDFSDDLIAWGKKTDNIRIWDYTTQFTNFLAPFPNLNTLQPNIQLFRDNHARWVFEQHSHHPSELFELRTYLTSKLLWNPDLNVDSLMHDFLTGYYEEAGEYIKKYIHTVHNSLEENSDFFLFLYGDPSQGFDSFLNAELLAQYDAWYNQAEEVVANKPEVLERVKRARMSVDYAILEASRRSLSKTFTMTETNEQGEQQVSKSLTDRIQRFHETCRKWDITLMNEMGYKVEEYVEAYETTLARNKQPNLAASKAVTLLEKPKKYANEDPQALTDGALGGASFYANWLGFEGNDLEAVIDLGQLMPVKEVSSAFLQVTNHIVFFPKSVSYYTSQDGQHYQKLDILTNAKPLSKASKVNDIQYFESRFEPINARYIKIKADNIDKAPIWHHGAGLPAWIFVDEVMVR</sequence>
<dbReference type="RefSeq" id="WP_346752499.1">
    <property type="nucleotide sequence ID" value="NZ_JAUJEA010000004.1"/>
</dbReference>
<dbReference type="Proteomes" id="UP001172082">
    <property type="component" value="Unassembled WGS sequence"/>
</dbReference>
<reference evidence="2" key="1">
    <citation type="submission" date="2023-06" db="EMBL/GenBank/DDBJ databases">
        <title>Genomic of Parafulvivirga corallium.</title>
        <authorList>
            <person name="Wang G."/>
        </authorList>
    </citation>
    <scope>NUCLEOTIDE SEQUENCE</scope>
    <source>
        <strain evidence="2">BMA10</strain>
    </source>
</reference>
<dbReference type="SUPFAM" id="SSF55545">
    <property type="entry name" value="beta-N-acetylhexosaminidase-like domain"/>
    <property type="match status" value="1"/>
</dbReference>
<evidence type="ECO:0000313" key="2">
    <source>
        <dbReference type="EMBL" id="MDN5202475.1"/>
    </source>
</evidence>
<dbReference type="Gene3D" id="3.30.379.10">
    <property type="entry name" value="Chitobiase/beta-hexosaminidase domain 2-like"/>
    <property type="match status" value="1"/>
</dbReference>
<name>A0ABT8KP33_9BACT</name>
<evidence type="ECO:0000256" key="1">
    <source>
        <dbReference type="ARBA" id="ARBA00022801"/>
    </source>
</evidence>
<dbReference type="PROSITE" id="PS51257">
    <property type="entry name" value="PROKAR_LIPOPROTEIN"/>
    <property type="match status" value="1"/>
</dbReference>
<dbReference type="Gene3D" id="2.60.120.260">
    <property type="entry name" value="Galactose-binding domain-like"/>
    <property type="match status" value="1"/>
</dbReference>
<dbReference type="PANTHER" id="PTHR47406">
    <property type="entry name" value="COAGULATION FACTOR 5/8 TYPE, C-TERMINAL"/>
    <property type="match status" value="1"/>
</dbReference>
<accession>A0ABT8KP33</accession>
<comment type="caution">
    <text evidence="2">The sequence shown here is derived from an EMBL/GenBank/DDBJ whole genome shotgun (WGS) entry which is preliminary data.</text>
</comment>
<organism evidence="2 3">
    <name type="scientific">Splendidivirga corallicola</name>
    <dbReference type="NCBI Taxonomy" id="3051826"/>
    <lineage>
        <taxon>Bacteria</taxon>
        <taxon>Pseudomonadati</taxon>
        <taxon>Bacteroidota</taxon>
        <taxon>Cytophagia</taxon>
        <taxon>Cytophagales</taxon>
        <taxon>Splendidivirgaceae</taxon>
        <taxon>Splendidivirga</taxon>
    </lineage>
</organism>
<evidence type="ECO:0000313" key="3">
    <source>
        <dbReference type="Proteomes" id="UP001172082"/>
    </source>
</evidence>
<proteinExistence type="predicted"/>
<dbReference type="InterPro" id="IPR032287">
    <property type="entry name" value="DUF4838"/>
</dbReference>
<dbReference type="SUPFAM" id="SSF49785">
    <property type="entry name" value="Galactose-binding domain-like"/>
    <property type="match status" value="1"/>
</dbReference>
<dbReference type="InterPro" id="IPR029018">
    <property type="entry name" value="Hex-like_dom2"/>
</dbReference>
<dbReference type="PANTHER" id="PTHR47406:SF2">
    <property type="entry name" value="ALPHA GLUCURONIDASE N-TERMINAL DOMAIN-CONTAINING PROTEIN"/>
    <property type="match status" value="1"/>
</dbReference>
<dbReference type="EMBL" id="JAUJEA010000004">
    <property type="protein sequence ID" value="MDN5202475.1"/>
    <property type="molecule type" value="Genomic_DNA"/>
</dbReference>
<gene>
    <name evidence="2" type="ORF">QQ008_13900</name>
</gene>
<dbReference type="Pfam" id="PF16126">
    <property type="entry name" value="DUF4838"/>
    <property type="match status" value="1"/>
</dbReference>
<keyword evidence="1" id="KW-0378">Hydrolase</keyword>
<dbReference type="InterPro" id="IPR008979">
    <property type="entry name" value="Galactose-bd-like_sf"/>
</dbReference>
<keyword evidence="3" id="KW-1185">Reference proteome</keyword>
<protein>
    <submittedName>
        <fullName evidence="2">DUF4838 domain-containing protein</fullName>
    </submittedName>
</protein>